<keyword evidence="3" id="KW-0815">Transposition</keyword>
<evidence type="ECO:0000256" key="3">
    <source>
        <dbReference type="ARBA" id="ARBA00022578"/>
    </source>
</evidence>
<dbReference type="InterPro" id="IPR012337">
    <property type="entry name" value="RNaseH-like_sf"/>
</dbReference>
<proteinExistence type="inferred from homology"/>
<evidence type="ECO:0000256" key="1">
    <source>
        <dbReference type="ARBA" id="ARBA00002286"/>
    </source>
</evidence>
<feature type="domain" description="Transposase IS4-like" evidence="6">
    <location>
        <begin position="120"/>
        <end position="385"/>
    </location>
</feature>
<dbReference type="Pfam" id="PF01609">
    <property type="entry name" value="DDE_Tnp_1"/>
    <property type="match status" value="1"/>
</dbReference>
<protein>
    <submittedName>
        <fullName evidence="8">IS4 family transposase</fullName>
    </submittedName>
    <submittedName>
        <fullName evidence="7">Transposase DDE domain protein</fullName>
    </submittedName>
</protein>
<sequence>MNLSISDELQLFSRELQQHMSPYALENLARKVGFVQRKSKYRAQDLVALCVWLSKNIAHTSLTQLCSRLEATTSISMSPEGLNQRFNSQAVQFLQQLLAHLLHQQFCSSSKIPTLYTNYFRRIRILDSTHFQIPDKFTSTYQGSGGSGQNAGVKIQLEYDLLSGQFLHVHVGSGKHNDKTYGSTCLMSLQPNDVCIRDLGYFDLKDLHTISECGTYFISRLKLNTRIYQKNKEPEYFQNGTIKKHSEYIQLDMEQFIDQLHSGETYEIPEIYIGMYQKLPARLILYKLTETQMKRRQKDLASKEHKKQITYKERSKRLSAINFYITNIPLEYLPKEQVYDFYSLRWQIELIFKTWKSFFRIHQCNSVKLERLECHLYGQLISILLCSSTMFQMRQLLLIKKKRELSEYKAIYIIKDYFSLIHQSLQNILRLVVQTKALVRTTIFYIVEVKRRSWVSWDPESVYKTDLLHLPYLNQFLVCWSSRSCIRNENR</sequence>
<evidence type="ECO:0000313" key="10">
    <source>
        <dbReference type="Proteomes" id="UP000264294"/>
    </source>
</evidence>
<keyword evidence="10" id="KW-1185">Reference proteome</keyword>
<evidence type="ECO:0000256" key="5">
    <source>
        <dbReference type="ARBA" id="ARBA00023172"/>
    </source>
</evidence>
<comment type="function">
    <text evidence="1">Involved in the transposition of the insertion sequence.</text>
</comment>
<dbReference type="PATRIC" id="fig|1405.8.peg.5545"/>
<dbReference type="InterPro" id="IPR002559">
    <property type="entry name" value="Transposase_11"/>
</dbReference>
<dbReference type="RefSeq" id="WP_052109746.1">
    <property type="nucleotide sequence ID" value="NZ_JMQC01000009.1"/>
</dbReference>
<name>A0A090YU67_9BACI</name>
<accession>A0A090YU67</accession>
<dbReference type="Proteomes" id="UP000264294">
    <property type="component" value="Unassembled WGS sequence"/>
</dbReference>
<evidence type="ECO:0000313" key="9">
    <source>
        <dbReference type="Proteomes" id="UP000029389"/>
    </source>
</evidence>
<evidence type="ECO:0000313" key="7">
    <source>
        <dbReference type="EMBL" id="KFM95590.1"/>
    </source>
</evidence>
<dbReference type="AlphaFoldDB" id="A0A090YU67"/>
<gene>
    <name evidence="8" type="ORF">D0U04_27025</name>
    <name evidence="7" type="ORF">DJ93_5377</name>
</gene>
<reference evidence="7 9" key="1">
    <citation type="submission" date="2014-04" db="EMBL/GenBank/DDBJ databases">
        <authorList>
            <person name="Bishop-Lilly K.A."/>
            <person name="Broomall S.M."/>
            <person name="Chain P.S."/>
            <person name="Chertkov O."/>
            <person name="Coyne S.R."/>
            <person name="Daligault H.E."/>
            <person name="Davenport K.W."/>
            <person name="Erkkila T."/>
            <person name="Frey K.G."/>
            <person name="Gibbons H.S."/>
            <person name="Gu W."/>
            <person name="Jaissle J."/>
            <person name="Johnson S.L."/>
            <person name="Koroleva G.I."/>
            <person name="Ladner J.T."/>
            <person name="Lo C.-C."/>
            <person name="Minogue T.D."/>
            <person name="Munk C."/>
            <person name="Palacios G.F."/>
            <person name="Redden C.L."/>
            <person name="Rosenzweig C.N."/>
            <person name="Scholz M.B."/>
            <person name="Teshima H."/>
            <person name="Xu Y."/>
        </authorList>
    </citation>
    <scope>NUCLEOTIDE SEQUENCE [LARGE SCALE GENOMIC DNA]</scope>
    <source>
        <strain evidence="7 9">BHP</strain>
    </source>
</reference>
<dbReference type="SUPFAM" id="SSF53098">
    <property type="entry name" value="Ribonuclease H-like"/>
    <property type="match status" value="1"/>
</dbReference>
<keyword evidence="5" id="KW-0233">DNA recombination</keyword>
<keyword evidence="4" id="KW-0238">DNA-binding</keyword>
<comment type="similarity">
    <text evidence="2">Belongs to the transposase 11 family.</text>
</comment>
<evidence type="ECO:0000256" key="2">
    <source>
        <dbReference type="ARBA" id="ARBA00010075"/>
    </source>
</evidence>
<evidence type="ECO:0000259" key="6">
    <source>
        <dbReference type="Pfam" id="PF01609"/>
    </source>
</evidence>
<dbReference type="PANTHER" id="PTHR33258:SF1">
    <property type="entry name" value="TRANSPOSASE INSL FOR INSERTION SEQUENCE ELEMENT IS186A-RELATED"/>
    <property type="match status" value="1"/>
</dbReference>
<dbReference type="PANTHER" id="PTHR33258">
    <property type="entry name" value="TRANSPOSASE INSL FOR INSERTION SEQUENCE ELEMENT IS186A-RELATED"/>
    <property type="match status" value="1"/>
</dbReference>
<dbReference type="GO" id="GO:0006313">
    <property type="term" value="P:DNA transposition"/>
    <property type="evidence" value="ECO:0007669"/>
    <property type="project" value="InterPro"/>
</dbReference>
<organism evidence="7 9">
    <name type="scientific">Bacillus clarus</name>
    <dbReference type="NCBI Taxonomy" id="2338372"/>
    <lineage>
        <taxon>Bacteria</taxon>
        <taxon>Bacillati</taxon>
        <taxon>Bacillota</taxon>
        <taxon>Bacilli</taxon>
        <taxon>Bacillales</taxon>
        <taxon>Bacillaceae</taxon>
        <taxon>Bacillus</taxon>
        <taxon>Bacillus cereus group</taxon>
    </lineage>
</organism>
<dbReference type="GO" id="GO:0004803">
    <property type="term" value="F:transposase activity"/>
    <property type="evidence" value="ECO:0007669"/>
    <property type="project" value="InterPro"/>
</dbReference>
<dbReference type="NCBIfam" id="NF033592">
    <property type="entry name" value="transpos_IS4_1"/>
    <property type="match status" value="1"/>
</dbReference>
<comment type="caution">
    <text evidence="7">The sequence shown here is derived from an EMBL/GenBank/DDBJ whole genome shotgun (WGS) entry which is preliminary data.</text>
</comment>
<dbReference type="Proteomes" id="UP000029389">
    <property type="component" value="Unassembled WGS sequence"/>
</dbReference>
<evidence type="ECO:0000256" key="4">
    <source>
        <dbReference type="ARBA" id="ARBA00023125"/>
    </source>
</evidence>
<reference evidence="8 10" key="2">
    <citation type="submission" date="2018-08" db="EMBL/GenBank/DDBJ databases">
        <title>Bacillus clarus sp. nov. strain PS00077A.</title>
        <authorList>
            <person name="Mendez Acevedo M."/>
            <person name="Carroll L."/>
            <person name="Mukherjee M."/>
            <person name="Wiedmann M."/>
            <person name="Kovac J."/>
        </authorList>
    </citation>
    <scope>NUCLEOTIDE SEQUENCE [LARGE SCALE GENOMIC DNA]</scope>
    <source>
        <strain evidence="8 10">PS00077A</strain>
    </source>
</reference>
<dbReference type="GO" id="GO:0003677">
    <property type="term" value="F:DNA binding"/>
    <property type="evidence" value="ECO:0007669"/>
    <property type="project" value="UniProtKB-KW"/>
</dbReference>
<evidence type="ECO:0000313" key="8">
    <source>
        <dbReference type="EMBL" id="RFT62880.1"/>
    </source>
</evidence>
<dbReference type="InterPro" id="IPR047952">
    <property type="entry name" value="Transpos_IS4"/>
</dbReference>
<dbReference type="EMBL" id="JMQC01000009">
    <property type="protein sequence ID" value="KFM95590.1"/>
    <property type="molecule type" value="Genomic_DNA"/>
</dbReference>
<dbReference type="EMBL" id="QVOD01000060">
    <property type="protein sequence ID" value="RFT62880.1"/>
    <property type="molecule type" value="Genomic_DNA"/>
</dbReference>